<dbReference type="Pfam" id="PF13489">
    <property type="entry name" value="Methyltransf_23"/>
    <property type="match status" value="1"/>
</dbReference>
<dbReference type="EMBL" id="QGMY01000010">
    <property type="protein sequence ID" value="PWR70698.1"/>
    <property type="molecule type" value="Genomic_DNA"/>
</dbReference>
<evidence type="ECO:0008006" key="3">
    <source>
        <dbReference type="Google" id="ProtNLM"/>
    </source>
</evidence>
<sequence length="395" mass="44905">MNLVCDINMNSFRKCPICESNDVKLIIPLNYIQFDDCPIHGNNNLVACVSCGFLFNDTDSKEEDYERYYAQKEYNFTGNCIGSGSIIPEELIRYEIITQLIQSYKPSTSKILDIGCGKGGLLINLKNQGYTNLYALELLPQFVDYLNHNYGINTIQGSFQQISLFSTKFDVIIASNVLEHIFDLNLALQYISQNLGEEGIVYLEVPNAKNYPSFNNYPLFDFSHEHINHFDYHHLTNLAKNNGFDLILKGTTFIKGGFGKGECIYIVIKKGLKQQKIPDFTLSDTVTNVLMSYSANSKDIQELMQNQLPTYIWGFSSYMGLILGMSELQACNIIGIIDKDESKQKHTIMGKKILPLKIFDKISNYSVIIIPTGSYVIEMRKILRDKNIKCPIIQV</sequence>
<keyword evidence="2" id="KW-1185">Reference proteome</keyword>
<dbReference type="CDD" id="cd02440">
    <property type="entry name" value="AdoMet_MTases"/>
    <property type="match status" value="1"/>
</dbReference>
<dbReference type="SUPFAM" id="SSF53335">
    <property type="entry name" value="S-adenosyl-L-methionine-dependent methyltransferases"/>
    <property type="match status" value="1"/>
</dbReference>
<accession>A0A2V2N2G1</accession>
<proteinExistence type="predicted"/>
<dbReference type="PANTHER" id="PTHR43861:SF6">
    <property type="entry name" value="METHYLTRANSFERASE TYPE 11"/>
    <property type="match status" value="1"/>
</dbReference>
<name>A0A2V2N2G1_9EURY</name>
<comment type="caution">
    <text evidence="1">The sequence shown here is derived from an EMBL/GenBank/DDBJ whole genome shotgun (WGS) entry which is preliminary data.</text>
</comment>
<gene>
    <name evidence="1" type="ORF">DK846_13895</name>
</gene>
<dbReference type="AlphaFoldDB" id="A0A2V2N2G1"/>
<protein>
    <recommendedName>
        <fullName evidence="3">Class I SAM-dependent methyltransferase</fullName>
    </recommendedName>
</protein>
<dbReference type="PANTHER" id="PTHR43861">
    <property type="entry name" value="TRANS-ACONITATE 2-METHYLTRANSFERASE-RELATED"/>
    <property type="match status" value="1"/>
</dbReference>
<evidence type="ECO:0000313" key="1">
    <source>
        <dbReference type="EMBL" id="PWR70698.1"/>
    </source>
</evidence>
<organism evidence="1 2">
    <name type="scientific">Methanospirillum lacunae</name>
    <dbReference type="NCBI Taxonomy" id="668570"/>
    <lineage>
        <taxon>Archaea</taxon>
        <taxon>Methanobacteriati</taxon>
        <taxon>Methanobacteriota</taxon>
        <taxon>Stenosarchaea group</taxon>
        <taxon>Methanomicrobia</taxon>
        <taxon>Methanomicrobiales</taxon>
        <taxon>Methanospirillaceae</taxon>
        <taxon>Methanospirillum</taxon>
    </lineage>
</organism>
<dbReference type="InterPro" id="IPR029063">
    <property type="entry name" value="SAM-dependent_MTases_sf"/>
</dbReference>
<dbReference type="Gene3D" id="3.40.50.150">
    <property type="entry name" value="Vaccinia Virus protein VP39"/>
    <property type="match status" value="1"/>
</dbReference>
<reference evidence="1 2" key="1">
    <citation type="submission" date="2018-05" db="EMBL/GenBank/DDBJ databases">
        <title>Draft genome of Methanospirillum lacunae Ki8-1.</title>
        <authorList>
            <person name="Dueholm M.S."/>
            <person name="Nielsen P.H."/>
            <person name="Bakmann L.F."/>
            <person name="Otzen D.E."/>
        </authorList>
    </citation>
    <scope>NUCLEOTIDE SEQUENCE [LARGE SCALE GENOMIC DNA]</scope>
    <source>
        <strain evidence="1 2">Ki8-1</strain>
    </source>
</reference>
<evidence type="ECO:0000313" key="2">
    <source>
        <dbReference type="Proteomes" id="UP000245657"/>
    </source>
</evidence>
<dbReference type="Proteomes" id="UP000245657">
    <property type="component" value="Unassembled WGS sequence"/>
</dbReference>